<proteinExistence type="predicted"/>
<evidence type="ECO:0000259" key="2">
    <source>
        <dbReference type="SMART" id="SM00014"/>
    </source>
</evidence>
<comment type="caution">
    <text evidence="3">The sequence shown here is derived from an EMBL/GenBank/DDBJ whole genome shotgun (WGS) entry which is preliminary data.</text>
</comment>
<dbReference type="EMBL" id="RXNR01000010">
    <property type="protein sequence ID" value="RTQ94600.1"/>
    <property type="molecule type" value="Genomic_DNA"/>
</dbReference>
<gene>
    <name evidence="3" type="ORF">EKG35_05090</name>
</gene>
<reference evidence="3 4" key="1">
    <citation type="submission" date="2018-12" db="EMBL/GenBank/DDBJ databases">
        <authorList>
            <person name="Yu L."/>
        </authorList>
    </citation>
    <scope>NUCLEOTIDE SEQUENCE [LARGE SCALE GENOMIC DNA]</scope>
    <source>
        <strain evidence="3 4">S5H2222</strain>
    </source>
</reference>
<dbReference type="SMART" id="SM00014">
    <property type="entry name" value="acidPPc"/>
    <property type="match status" value="1"/>
</dbReference>
<feature type="domain" description="Phosphatidic acid phosphatase type 2/haloperoxidase" evidence="2">
    <location>
        <begin position="75"/>
        <end position="188"/>
    </location>
</feature>
<evidence type="ECO:0000313" key="3">
    <source>
        <dbReference type="EMBL" id="RTQ94600.1"/>
    </source>
</evidence>
<dbReference type="AlphaFoldDB" id="A0A431UV48"/>
<keyword evidence="1" id="KW-1133">Transmembrane helix</keyword>
<name>A0A431UV48_9BACI</name>
<keyword evidence="4" id="KW-1185">Reference proteome</keyword>
<protein>
    <submittedName>
        <fullName evidence="3">Phosphatase PAP2 family protein</fullName>
    </submittedName>
</protein>
<dbReference type="InterPro" id="IPR000326">
    <property type="entry name" value="PAP2/HPO"/>
</dbReference>
<keyword evidence="1" id="KW-0812">Transmembrane</keyword>
<dbReference type="SUPFAM" id="SSF48317">
    <property type="entry name" value="Acid phosphatase/Vanadium-dependent haloperoxidase"/>
    <property type="match status" value="1"/>
</dbReference>
<keyword evidence="1" id="KW-0472">Membrane</keyword>
<dbReference type="OrthoDB" id="9789113at2"/>
<dbReference type="InterPro" id="IPR036938">
    <property type="entry name" value="PAP2/HPO_sf"/>
</dbReference>
<accession>A0A431UV48</accession>
<sequence>MKNWRFTIAIITLFIFIGLLLSYEKSPIIWLDNTMSELLGGNSFIIAFHYIGNTSTIIIVAIFMLIFLWLRQRNYLGMAFVLLTVAAGKVLNQLIKNWIDRPRPEILDQLTTFSFPSGHAMLSLLYLFTIAYLLSEILSNKKKVIIIWILAIVLSFFIGLSRIAESRHYASDVIAGWCLGYSWFVFCAAWYEWKKRKHLNGKFK</sequence>
<dbReference type="Proteomes" id="UP000276349">
    <property type="component" value="Unassembled WGS sequence"/>
</dbReference>
<feature type="transmembrane region" description="Helical" evidence="1">
    <location>
        <begin position="169"/>
        <end position="191"/>
    </location>
</feature>
<feature type="transmembrane region" description="Helical" evidence="1">
    <location>
        <begin position="75"/>
        <end position="95"/>
    </location>
</feature>
<dbReference type="PANTHER" id="PTHR14969:SF13">
    <property type="entry name" value="AT30094P"/>
    <property type="match status" value="1"/>
</dbReference>
<dbReference type="CDD" id="cd03392">
    <property type="entry name" value="PAP2_like_2"/>
    <property type="match status" value="1"/>
</dbReference>
<evidence type="ECO:0000256" key="1">
    <source>
        <dbReference type="SAM" id="Phobius"/>
    </source>
</evidence>
<organism evidence="3 4">
    <name type="scientific">Lysinibacillus telephonicus</name>
    <dbReference type="NCBI Taxonomy" id="1714840"/>
    <lineage>
        <taxon>Bacteria</taxon>
        <taxon>Bacillati</taxon>
        <taxon>Bacillota</taxon>
        <taxon>Bacilli</taxon>
        <taxon>Bacillales</taxon>
        <taxon>Bacillaceae</taxon>
        <taxon>Lysinibacillus</taxon>
    </lineage>
</organism>
<dbReference type="PANTHER" id="PTHR14969">
    <property type="entry name" value="SPHINGOSINE-1-PHOSPHATE PHOSPHOHYDROLASE"/>
    <property type="match status" value="1"/>
</dbReference>
<evidence type="ECO:0000313" key="4">
    <source>
        <dbReference type="Proteomes" id="UP000276349"/>
    </source>
</evidence>
<feature type="transmembrane region" description="Helical" evidence="1">
    <location>
        <begin position="46"/>
        <end position="68"/>
    </location>
</feature>
<feature type="transmembrane region" description="Helical" evidence="1">
    <location>
        <begin position="145"/>
        <end position="163"/>
    </location>
</feature>
<dbReference type="Pfam" id="PF01569">
    <property type="entry name" value="PAP2"/>
    <property type="match status" value="1"/>
</dbReference>
<dbReference type="Gene3D" id="1.20.144.10">
    <property type="entry name" value="Phosphatidic acid phosphatase type 2/haloperoxidase"/>
    <property type="match status" value="2"/>
</dbReference>
<feature type="transmembrane region" description="Helical" evidence="1">
    <location>
        <begin position="115"/>
        <end position="133"/>
    </location>
</feature>